<dbReference type="RefSeq" id="WP_354696039.1">
    <property type="nucleotide sequence ID" value="NZ_JAZHOG010000009.1"/>
</dbReference>
<comment type="subunit">
    <text evidence="3 11">Tetramer of two alpha and two beta subunits.</text>
</comment>
<dbReference type="InterPro" id="IPR008909">
    <property type="entry name" value="DALR_anticod-bd"/>
</dbReference>
<sequence length="697" mass="75525">MPESTSATASADLLIEIGCEELPPGALDALKDALFSGVCEGLANERITFDRPSSHAYASPRRLAVLLGSVSAAQPDQDLEKRGPAVTAAFDDDGRPTAAAEGFARSAGVAVSDLERLETDKGAWLVARTHQAGKPLAEVLYPVLEQALRRLPVPRPMRWGDHDFSFVRPVHWLVVLHGSSVVPGQLLGQVAGARTRGHRIHAPGPHPVPEAGAYLDTLRDARVLADPDERRERIRDQLLAADPATRIEPALLDEVCNLVEWPVAIACTFDADFLAVPHAALVASMQDHQKFFPVADAENPDAVTHRFVAIANLESTEPAEVRAGFERVIRPRLADARFFLEQDSKHPLDALAPALDKVVFQKKIGTIGDKSRRISEISKILAGKLDVDAAAAERGARLAKCDLMSQMVGEFPELQGIMGRHYALLAGEPQAVADAIADHYLPRFAGDRIPSSATGRVVALADRADTLVAIFAAGLRPTGNKDPFALRRSALGLVRILLEARMPLALDRLLALAANGISAQGVEVAPGLLADVRDFIIERARQHFRDAGHPAERIQAVLASNWTTLGDLEARLEALARFMDEDAAQSLAAANKRISNILKKSDSEDNGKIDEDILMLAEEKELYEQIVLAEQAVDPLLEGRDYGAALGQLALLRPVVDHFFDAVMVMDEDPALRRNRLALLARLKGQFDRIADLSVLG</sequence>
<dbReference type="EC" id="6.1.1.14" evidence="11"/>
<keyword evidence="9 11" id="KW-0030">Aminoacyl-tRNA synthetase</keyword>
<proteinExistence type="inferred from homology"/>
<dbReference type="Proteomes" id="UP001359886">
    <property type="component" value="Unassembled WGS sequence"/>
</dbReference>
<protein>
    <recommendedName>
        <fullName evidence="11">Glycine--tRNA ligase beta subunit</fullName>
        <ecNumber evidence="11">6.1.1.14</ecNumber>
    </recommendedName>
    <alternativeName>
        <fullName evidence="11">Glycyl-tRNA synthetase beta subunit</fullName>
        <shortName evidence="11">GlyRS</shortName>
    </alternativeName>
</protein>
<dbReference type="Pfam" id="PF05746">
    <property type="entry name" value="DALR_1"/>
    <property type="match status" value="1"/>
</dbReference>
<comment type="similarity">
    <text evidence="2 11">Belongs to the class-II aminoacyl-tRNA synthetase family.</text>
</comment>
<evidence type="ECO:0000259" key="12">
    <source>
        <dbReference type="Pfam" id="PF05746"/>
    </source>
</evidence>
<dbReference type="HAMAP" id="MF_00255">
    <property type="entry name" value="Gly_tRNA_synth_beta"/>
    <property type="match status" value="1"/>
</dbReference>
<organism evidence="13 14">
    <name type="scientific">Elongatibacter sediminis</name>
    <dbReference type="NCBI Taxonomy" id="3119006"/>
    <lineage>
        <taxon>Bacteria</taxon>
        <taxon>Pseudomonadati</taxon>
        <taxon>Pseudomonadota</taxon>
        <taxon>Gammaproteobacteria</taxon>
        <taxon>Chromatiales</taxon>
        <taxon>Wenzhouxiangellaceae</taxon>
        <taxon>Elongatibacter</taxon>
    </lineage>
</organism>
<gene>
    <name evidence="11 13" type="primary">glyS</name>
    <name evidence="13" type="ORF">V3330_13870</name>
</gene>
<evidence type="ECO:0000256" key="1">
    <source>
        <dbReference type="ARBA" id="ARBA00004496"/>
    </source>
</evidence>
<evidence type="ECO:0000256" key="10">
    <source>
        <dbReference type="ARBA" id="ARBA00047937"/>
    </source>
</evidence>
<dbReference type="PANTHER" id="PTHR30075:SF2">
    <property type="entry name" value="GLYCINE--TRNA LIGASE, CHLOROPLASTIC_MITOCHONDRIAL 2"/>
    <property type="match status" value="1"/>
</dbReference>
<evidence type="ECO:0000256" key="2">
    <source>
        <dbReference type="ARBA" id="ARBA00008226"/>
    </source>
</evidence>
<evidence type="ECO:0000256" key="9">
    <source>
        <dbReference type="ARBA" id="ARBA00023146"/>
    </source>
</evidence>
<comment type="caution">
    <text evidence="13">The sequence shown here is derived from an EMBL/GenBank/DDBJ whole genome shotgun (WGS) entry which is preliminary data.</text>
</comment>
<keyword evidence="7 11" id="KW-0067">ATP-binding</keyword>
<comment type="catalytic activity">
    <reaction evidence="10 11">
        <text>tRNA(Gly) + glycine + ATP = glycyl-tRNA(Gly) + AMP + diphosphate</text>
        <dbReference type="Rhea" id="RHEA:16013"/>
        <dbReference type="Rhea" id="RHEA-COMP:9664"/>
        <dbReference type="Rhea" id="RHEA-COMP:9683"/>
        <dbReference type="ChEBI" id="CHEBI:30616"/>
        <dbReference type="ChEBI" id="CHEBI:33019"/>
        <dbReference type="ChEBI" id="CHEBI:57305"/>
        <dbReference type="ChEBI" id="CHEBI:78442"/>
        <dbReference type="ChEBI" id="CHEBI:78522"/>
        <dbReference type="ChEBI" id="CHEBI:456215"/>
        <dbReference type="EC" id="6.1.1.14"/>
    </reaction>
</comment>
<keyword evidence="14" id="KW-1185">Reference proteome</keyword>
<keyword evidence="6 11" id="KW-0547">Nucleotide-binding</keyword>
<accession>A0AAW9RMF9</accession>
<evidence type="ECO:0000256" key="8">
    <source>
        <dbReference type="ARBA" id="ARBA00022917"/>
    </source>
</evidence>
<dbReference type="PANTHER" id="PTHR30075">
    <property type="entry name" value="GLYCYL-TRNA SYNTHETASE"/>
    <property type="match status" value="1"/>
</dbReference>
<dbReference type="GO" id="GO:0006426">
    <property type="term" value="P:glycyl-tRNA aminoacylation"/>
    <property type="evidence" value="ECO:0007669"/>
    <property type="project" value="UniProtKB-UniRule"/>
</dbReference>
<comment type="subcellular location">
    <subcellularLocation>
        <location evidence="1 11">Cytoplasm</location>
    </subcellularLocation>
</comment>
<evidence type="ECO:0000313" key="13">
    <source>
        <dbReference type="EMBL" id="MEJ8568716.1"/>
    </source>
</evidence>
<dbReference type="GO" id="GO:0006420">
    <property type="term" value="P:arginyl-tRNA aminoacylation"/>
    <property type="evidence" value="ECO:0007669"/>
    <property type="project" value="InterPro"/>
</dbReference>
<evidence type="ECO:0000256" key="5">
    <source>
        <dbReference type="ARBA" id="ARBA00022598"/>
    </source>
</evidence>
<dbReference type="EMBL" id="JAZHOG010000009">
    <property type="protein sequence ID" value="MEJ8568716.1"/>
    <property type="molecule type" value="Genomic_DNA"/>
</dbReference>
<dbReference type="PRINTS" id="PR01045">
    <property type="entry name" value="TRNASYNTHGB"/>
</dbReference>
<evidence type="ECO:0000256" key="6">
    <source>
        <dbReference type="ARBA" id="ARBA00022741"/>
    </source>
</evidence>
<evidence type="ECO:0000256" key="7">
    <source>
        <dbReference type="ARBA" id="ARBA00022840"/>
    </source>
</evidence>
<evidence type="ECO:0000256" key="3">
    <source>
        <dbReference type="ARBA" id="ARBA00011209"/>
    </source>
</evidence>
<keyword evidence="4 11" id="KW-0963">Cytoplasm</keyword>
<evidence type="ECO:0000313" key="14">
    <source>
        <dbReference type="Proteomes" id="UP001359886"/>
    </source>
</evidence>
<evidence type="ECO:0000256" key="4">
    <source>
        <dbReference type="ARBA" id="ARBA00022490"/>
    </source>
</evidence>
<dbReference type="InterPro" id="IPR006194">
    <property type="entry name" value="Gly-tRNA-synth_heterodimer"/>
</dbReference>
<dbReference type="GO" id="GO:0004820">
    <property type="term" value="F:glycine-tRNA ligase activity"/>
    <property type="evidence" value="ECO:0007669"/>
    <property type="project" value="UniProtKB-UniRule"/>
</dbReference>
<dbReference type="SUPFAM" id="SSF109604">
    <property type="entry name" value="HD-domain/PDEase-like"/>
    <property type="match status" value="1"/>
</dbReference>
<dbReference type="NCBIfam" id="TIGR00211">
    <property type="entry name" value="glyS"/>
    <property type="match status" value="1"/>
</dbReference>
<dbReference type="Pfam" id="PF02092">
    <property type="entry name" value="tRNA_synt_2f"/>
    <property type="match status" value="1"/>
</dbReference>
<reference evidence="13 14" key="1">
    <citation type="submission" date="2024-02" db="EMBL/GenBank/DDBJ databases">
        <title>A novel Wenzhouxiangellaceae bacterium, isolated from coastal sediments.</title>
        <authorList>
            <person name="Du Z.-J."/>
            <person name="Ye Y.-Q."/>
            <person name="Zhang X.-Y."/>
        </authorList>
    </citation>
    <scope>NUCLEOTIDE SEQUENCE [LARGE SCALE GENOMIC DNA]</scope>
    <source>
        <strain evidence="13 14">CH-27</strain>
    </source>
</reference>
<dbReference type="InterPro" id="IPR015944">
    <property type="entry name" value="Gly-tRNA-synth_bsu"/>
</dbReference>
<dbReference type="GO" id="GO:0005524">
    <property type="term" value="F:ATP binding"/>
    <property type="evidence" value="ECO:0007669"/>
    <property type="project" value="UniProtKB-UniRule"/>
</dbReference>
<keyword evidence="8 11" id="KW-0648">Protein biosynthesis</keyword>
<dbReference type="PROSITE" id="PS50861">
    <property type="entry name" value="AA_TRNA_LIGASE_II_GLYAB"/>
    <property type="match status" value="1"/>
</dbReference>
<feature type="domain" description="DALR anticodon binding" evidence="12">
    <location>
        <begin position="589"/>
        <end position="683"/>
    </location>
</feature>
<dbReference type="AlphaFoldDB" id="A0AAW9RMF9"/>
<dbReference type="GO" id="GO:0005829">
    <property type="term" value="C:cytosol"/>
    <property type="evidence" value="ECO:0007669"/>
    <property type="project" value="TreeGrafter"/>
</dbReference>
<dbReference type="GO" id="GO:0004814">
    <property type="term" value="F:arginine-tRNA ligase activity"/>
    <property type="evidence" value="ECO:0007669"/>
    <property type="project" value="InterPro"/>
</dbReference>
<keyword evidence="5 11" id="KW-0436">Ligase</keyword>
<evidence type="ECO:0000256" key="11">
    <source>
        <dbReference type="HAMAP-Rule" id="MF_00255"/>
    </source>
</evidence>
<name>A0AAW9RMF9_9GAMM</name>